<protein>
    <submittedName>
        <fullName evidence="2">Uncharacterized protein</fullName>
    </submittedName>
</protein>
<dbReference type="AlphaFoldDB" id="A0A9D1TWC7"/>
<dbReference type="Proteomes" id="UP000823933">
    <property type="component" value="Unassembled WGS sequence"/>
</dbReference>
<name>A0A9D1TWC7_9FIRM</name>
<sequence>MSWFDAIYGRPGRGVGPDEPEKKGLARFAQMLGRDFGQMIATNFVVCVLILPAALGVSLGVILLNFPFTLLAGLLTGLPAGVGLLLMADCALRSLSNDPSPWMYRAIQTVRSRWKTALPLGSLLITLLGGLCFVWAFLFAVLDGGGQYPGGAVLVFLGFDMLVLAVGGSLTMAVLAAVPPKEARLGNLFRGAGHMLLLAPARSVGGSAVIMAGVAVLIVFFPVSTFWAILFGFWLPVLIAMQIFFPALRQLYDIEVEAAELPPEPDAALTEKQKKAARRANWWHYHWGLVVAGVVLAASVVYVIHGLNTTVDPDYAVAVVTADTLPDASAQKLQTELERYGEDRNRDGIVLVELNVYTWSADAALTDMNSQMAGATRLNTDLANGYSGIWILADPEGFEEAYGALSETLGEDWESRLYSWTDVPALADADLGSYDTAADGSSSQSVQELFADYKVAVLDDSSGLWAALTAPGE</sequence>
<evidence type="ECO:0000256" key="1">
    <source>
        <dbReference type="SAM" id="Phobius"/>
    </source>
</evidence>
<feature type="transmembrane region" description="Helical" evidence="1">
    <location>
        <begin position="70"/>
        <end position="95"/>
    </location>
</feature>
<accession>A0A9D1TWC7</accession>
<feature type="transmembrane region" description="Helical" evidence="1">
    <location>
        <begin position="154"/>
        <end position="178"/>
    </location>
</feature>
<feature type="transmembrane region" description="Helical" evidence="1">
    <location>
        <begin position="226"/>
        <end position="245"/>
    </location>
</feature>
<proteinExistence type="predicted"/>
<dbReference type="EMBL" id="DXHQ01000015">
    <property type="protein sequence ID" value="HIW07999.1"/>
    <property type="molecule type" value="Genomic_DNA"/>
</dbReference>
<gene>
    <name evidence="2" type="ORF">H9890_01190</name>
</gene>
<keyword evidence="1" id="KW-1133">Transmembrane helix</keyword>
<comment type="caution">
    <text evidence="2">The sequence shown here is derived from an EMBL/GenBank/DDBJ whole genome shotgun (WGS) entry which is preliminary data.</text>
</comment>
<reference evidence="2" key="2">
    <citation type="submission" date="2021-04" db="EMBL/GenBank/DDBJ databases">
        <authorList>
            <person name="Gilroy R."/>
        </authorList>
    </citation>
    <scope>NUCLEOTIDE SEQUENCE</scope>
    <source>
        <strain evidence="2">ChiHcolR34-3080</strain>
    </source>
</reference>
<feature type="transmembrane region" description="Helical" evidence="1">
    <location>
        <begin position="282"/>
        <end position="304"/>
    </location>
</feature>
<reference evidence="2" key="1">
    <citation type="journal article" date="2021" name="PeerJ">
        <title>Extensive microbial diversity within the chicken gut microbiome revealed by metagenomics and culture.</title>
        <authorList>
            <person name="Gilroy R."/>
            <person name="Ravi A."/>
            <person name="Getino M."/>
            <person name="Pursley I."/>
            <person name="Horton D.L."/>
            <person name="Alikhan N.F."/>
            <person name="Baker D."/>
            <person name="Gharbi K."/>
            <person name="Hall N."/>
            <person name="Watson M."/>
            <person name="Adriaenssens E.M."/>
            <person name="Foster-Nyarko E."/>
            <person name="Jarju S."/>
            <person name="Secka A."/>
            <person name="Antonio M."/>
            <person name="Oren A."/>
            <person name="Chaudhuri R.R."/>
            <person name="La Ragione R."/>
            <person name="Hildebrand F."/>
            <person name="Pallen M.J."/>
        </authorList>
    </citation>
    <scope>NUCLEOTIDE SEQUENCE</scope>
    <source>
        <strain evidence="2">ChiHcolR34-3080</strain>
    </source>
</reference>
<feature type="transmembrane region" description="Helical" evidence="1">
    <location>
        <begin position="116"/>
        <end position="142"/>
    </location>
</feature>
<feature type="transmembrane region" description="Helical" evidence="1">
    <location>
        <begin position="40"/>
        <end position="64"/>
    </location>
</feature>
<organism evidence="2 3">
    <name type="scientific">Candidatus Faecalibacterium intestinigallinarum</name>
    <dbReference type="NCBI Taxonomy" id="2838581"/>
    <lineage>
        <taxon>Bacteria</taxon>
        <taxon>Bacillati</taxon>
        <taxon>Bacillota</taxon>
        <taxon>Clostridia</taxon>
        <taxon>Eubacteriales</taxon>
        <taxon>Oscillospiraceae</taxon>
        <taxon>Faecalibacterium</taxon>
    </lineage>
</organism>
<feature type="transmembrane region" description="Helical" evidence="1">
    <location>
        <begin position="199"/>
        <end position="220"/>
    </location>
</feature>
<evidence type="ECO:0000313" key="2">
    <source>
        <dbReference type="EMBL" id="HIW07999.1"/>
    </source>
</evidence>
<keyword evidence="1" id="KW-0472">Membrane</keyword>
<evidence type="ECO:0000313" key="3">
    <source>
        <dbReference type="Proteomes" id="UP000823933"/>
    </source>
</evidence>
<keyword evidence="1" id="KW-0812">Transmembrane</keyword>